<reference evidence="1" key="3">
    <citation type="journal article" date="2017" name="Nature">
        <title>Genome sequence of the progenitor of the wheat D genome Aegilops tauschii.</title>
        <authorList>
            <person name="Luo M.C."/>
            <person name="Gu Y.Q."/>
            <person name="Puiu D."/>
            <person name="Wang H."/>
            <person name="Twardziok S.O."/>
            <person name="Deal K.R."/>
            <person name="Huo N."/>
            <person name="Zhu T."/>
            <person name="Wang L."/>
            <person name="Wang Y."/>
            <person name="McGuire P.E."/>
            <person name="Liu S."/>
            <person name="Long H."/>
            <person name="Ramasamy R.K."/>
            <person name="Rodriguez J.C."/>
            <person name="Van S.L."/>
            <person name="Yuan L."/>
            <person name="Wang Z."/>
            <person name="Xia Z."/>
            <person name="Xiao L."/>
            <person name="Anderson O.D."/>
            <person name="Ouyang S."/>
            <person name="Liang Y."/>
            <person name="Zimin A.V."/>
            <person name="Pertea G."/>
            <person name="Qi P."/>
            <person name="Bennetzen J.L."/>
            <person name="Dai X."/>
            <person name="Dawson M.W."/>
            <person name="Muller H.G."/>
            <person name="Kugler K."/>
            <person name="Rivarola-Duarte L."/>
            <person name="Spannagl M."/>
            <person name="Mayer K.F.X."/>
            <person name="Lu F.H."/>
            <person name="Bevan M.W."/>
            <person name="Leroy P."/>
            <person name="Li P."/>
            <person name="You F.M."/>
            <person name="Sun Q."/>
            <person name="Liu Z."/>
            <person name="Lyons E."/>
            <person name="Wicker T."/>
            <person name="Salzberg S.L."/>
            <person name="Devos K.M."/>
            <person name="Dvorak J."/>
        </authorList>
    </citation>
    <scope>NUCLEOTIDE SEQUENCE [LARGE SCALE GENOMIC DNA]</scope>
    <source>
        <strain evidence="1">cv. AL8/78</strain>
    </source>
</reference>
<evidence type="ECO:0000313" key="2">
    <source>
        <dbReference type="Proteomes" id="UP000015105"/>
    </source>
</evidence>
<reference evidence="2" key="1">
    <citation type="journal article" date="2014" name="Science">
        <title>Ancient hybridizations among the ancestral genomes of bread wheat.</title>
        <authorList>
            <consortium name="International Wheat Genome Sequencing Consortium,"/>
            <person name="Marcussen T."/>
            <person name="Sandve S.R."/>
            <person name="Heier L."/>
            <person name="Spannagl M."/>
            <person name="Pfeifer M."/>
            <person name="Jakobsen K.S."/>
            <person name="Wulff B.B."/>
            <person name="Steuernagel B."/>
            <person name="Mayer K.F."/>
            <person name="Olsen O.A."/>
        </authorList>
    </citation>
    <scope>NUCLEOTIDE SEQUENCE [LARGE SCALE GENOMIC DNA]</scope>
    <source>
        <strain evidence="2">cv. AL8/78</strain>
    </source>
</reference>
<reference evidence="2" key="2">
    <citation type="journal article" date="2017" name="Nat. Plants">
        <title>The Aegilops tauschii genome reveals multiple impacts of transposons.</title>
        <authorList>
            <person name="Zhao G."/>
            <person name="Zou C."/>
            <person name="Li K."/>
            <person name="Wang K."/>
            <person name="Li T."/>
            <person name="Gao L."/>
            <person name="Zhang X."/>
            <person name="Wang H."/>
            <person name="Yang Z."/>
            <person name="Liu X."/>
            <person name="Jiang W."/>
            <person name="Mao L."/>
            <person name="Kong X."/>
            <person name="Jiao Y."/>
            <person name="Jia J."/>
        </authorList>
    </citation>
    <scope>NUCLEOTIDE SEQUENCE [LARGE SCALE GENOMIC DNA]</scope>
    <source>
        <strain evidence="2">cv. AL8/78</strain>
    </source>
</reference>
<sequence>MLGDSGLVLVQSITASSDQKPNNYIEGRLLMGGFVELQGSATSLQNSVQSVTIKTKKPSWSMSFSFPPEESNI</sequence>
<dbReference type="EnsemblPlants" id="AET3Gv20869700.2">
    <property type="protein sequence ID" value="AET3Gv20869700.2"/>
    <property type="gene ID" value="AET3Gv20869700"/>
</dbReference>
<evidence type="ECO:0000313" key="1">
    <source>
        <dbReference type="EnsemblPlants" id="AET3Gv20869700.2"/>
    </source>
</evidence>
<name>A0A453G3H3_AEGTS</name>
<organism evidence="1 2">
    <name type="scientific">Aegilops tauschii subsp. strangulata</name>
    <name type="common">Goatgrass</name>
    <dbReference type="NCBI Taxonomy" id="200361"/>
    <lineage>
        <taxon>Eukaryota</taxon>
        <taxon>Viridiplantae</taxon>
        <taxon>Streptophyta</taxon>
        <taxon>Embryophyta</taxon>
        <taxon>Tracheophyta</taxon>
        <taxon>Spermatophyta</taxon>
        <taxon>Magnoliopsida</taxon>
        <taxon>Liliopsida</taxon>
        <taxon>Poales</taxon>
        <taxon>Poaceae</taxon>
        <taxon>BOP clade</taxon>
        <taxon>Pooideae</taxon>
        <taxon>Triticodae</taxon>
        <taxon>Triticeae</taxon>
        <taxon>Triticinae</taxon>
        <taxon>Aegilops</taxon>
    </lineage>
</organism>
<dbReference type="Proteomes" id="UP000015105">
    <property type="component" value="Chromosome 3D"/>
</dbReference>
<dbReference type="AlphaFoldDB" id="A0A453G3H3"/>
<reference evidence="1" key="5">
    <citation type="journal article" date="2021" name="G3 (Bethesda)">
        <title>Aegilops tauschii genome assembly Aet v5.0 features greater sequence contiguity and improved annotation.</title>
        <authorList>
            <person name="Wang L."/>
            <person name="Zhu T."/>
            <person name="Rodriguez J.C."/>
            <person name="Deal K.R."/>
            <person name="Dubcovsky J."/>
            <person name="McGuire P.E."/>
            <person name="Lux T."/>
            <person name="Spannagl M."/>
            <person name="Mayer K.F.X."/>
            <person name="Baldrich P."/>
            <person name="Meyers B.C."/>
            <person name="Huo N."/>
            <person name="Gu Y.Q."/>
            <person name="Zhou H."/>
            <person name="Devos K.M."/>
            <person name="Bennetzen J.L."/>
            <person name="Unver T."/>
            <person name="Budak H."/>
            <person name="Gulick P.J."/>
            <person name="Galiba G."/>
            <person name="Kalapos B."/>
            <person name="Nelson D.R."/>
            <person name="Li P."/>
            <person name="You F.M."/>
            <person name="Luo M.C."/>
            <person name="Dvorak J."/>
        </authorList>
    </citation>
    <scope>NUCLEOTIDE SEQUENCE [LARGE SCALE GENOMIC DNA]</scope>
    <source>
        <strain evidence="1">cv. AL8/78</strain>
    </source>
</reference>
<protein>
    <submittedName>
        <fullName evidence="1">Uncharacterized protein</fullName>
    </submittedName>
</protein>
<proteinExistence type="predicted"/>
<keyword evidence="2" id="KW-1185">Reference proteome</keyword>
<reference evidence="1" key="4">
    <citation type="submission" date="2019-03" db="UniProtKB">
        <authorList>
            <consortium name="EnsemblPlants"/>
        </authorList>
    </citation>
    <scope>IDENTIFICATION</scope>
</reference>
<accession>A0A453G3H3</accession>
<dbReference type="Gramene" id="AET3Gv20869700.2">
    <property type="protein sequence ID" value="AET3Gv20869700.2"/>
    <property type="gene ID" value="AET3Gv20869700"/>
</dbReference>